<organism evidence="3 4">
    <name type="scientific">Amycolatopsis bartoniae</name>
    <dbReference type="NCBI Taxonomy" id="941986"/>
    <lineage>
        <taxon>Bacteria</taxon>
        <taxon>Bacillati</taxon>
        <taxon>Actinomycetota</taxon>
        <taxon>Actinomycetes</taxon>
        <taxon>Pseudonocardiales</taxon>
        <taxon>Pseudonocardiaceae</taxon>
        <taxon>Amycolatopsis</taxon>
    </lineage>
</organism>
<comment type="caution">
    <text evidence="3">The sequence shown here is derived from an EMBL/GenBank/DDBJ whole genome shotgun (WGS) entry which is preliminary data.</text>
</comment>
<sequence length="163" mass="17478">MSQAFLPAIRERGSGRILAVSSVAGRRVGPTTGIYAAIKHALEAVLEALRYEVRLFGVDVVVVEPGRVDTESGKHRLAGSVPVGKPYEDLVRRAGRSTGDATAQPVTEVAAVIADAVDADTPPFRWATSAEASAMIDQRRTLSDEKYEELVMRGLRTTEEATA</sequence>
<accession>A0A8H9IQA1</accession>
<dbReference type="InterPro" id="IPR002347">
    <property type="entry name" value="SDR_fam"/>
</dbReference>
<gene>
    <name evidence="3" type="ORF">GCM10017566_06910</name>
</gene>
<proteinExistence type="inferred from homology"/>
<dbReference type="AlphaFoldDB" id="A0A8H9IQA1"/>
<dbReference type="EMBL" id="BNAV01000001">
    <property type="protein sequence ID" value="GHF36426.1"/>
    <property type="molecule type" value="Genomic_DNA"/>
</dbReference>
<reference evidence="3" key="1">
    <citation type="journal article" date="2014" name="Int. J. Syst. Evol. Microbiol.">
        <title>Complete genome sequence of Corynebacterium casei LMG S-19264T (=DSM 44701T), isolated from a smear-ripened cheese.</title>
        <authorList>
            <consortium name="US DOE Joint Genome Institute (JGI-PGF)"/>
            <person name="Walter F."/>
            <person name="Albersmeier A."/>
            <person name="Kalinowski J."/>
            <person name="Ruckert C."/>
        </authorList>
    </citation>
    <scope>NUCLEOTIDE SEQUENCE</scope>
    <source>
        <strain evidence="3">CGMCC 4.7679</strain>
    </source>
</reference>
<evidence type="ECO:0000313" key="3">
    <source>
        <dbReference type="EMBL" id="GHF36426.1"/>
    </source>
</evidence>
<reference evidence="3" key="2">
    <citation type="submission" date="2020-09" db="EMBL/GenBank/DDBJ databases">
        <authorList>
            <person name="Sun Q."/>
            <person name="Zhou Y."/>
        </authorList>
    </citation>
    <scope>NUCLEOTIDE SEQUENCE</scope>
    <source>
        <strain evidence="3">CGMCC 4.7679</strain>
    </source>
</reference>
<dbReference type="InterPro" id="IPR051911">
    <property type="entry name" value="SDR_oxidoreductase"/>
</dbReference>
<comment type="similarity">
    <text evidence="1">Belongs to the short-chain dehydrogenases/reductases (SDR) family.</text>
</comment>
<dbReference type="SUPFAM" id="SSF51735">
    <property type="entry name" value="NAD(P)-binding Rossmann-fold domains"/>
    <property type="match status" value="1"/>
</dbReference>
<dbReference type="GO" id="GO:0016491">
    <property type="term" value="F:oxidoreductase activity"/>
    <property type="evidence" value="ECO:0007669"/>
    <property type="project" value="UniProtKB-KW"/>
</dbReference>
<dbReference type="Gene3D" id="3.40.50.720">
    <property type="entry name" value="NAD(P)-binding Rossmann-like Domain"/>
    <property type="match status" value="1"/>
</dbReference>
<name>A0A8H9IQA1_9PSEU</name>
<dbReference type="InterPro" id="IPR036291">
    <property type="entry name" value="NAD(P)-bd_dom_sf"/>
</dbReference>
<dbReference type="PANTHER" id="PTHR43976:SF16">
    <property type="entry name" value="SHORT-CHAIN DEHYDROGENASE_REDUCTASE FAMILY PROTEIN"/>
    <property type="match status" value="1"/>
</dbReference>
<dbReference type="PRINTS" id="PR00081">
    <property type="entry name" value="GDHRDH"/>
</dbReference>
<evidence type="ECO:0000313" key="4">
    <source>
        <dbReference type="Proteomes" id="UP000658656"/>
    </source>
</evidence>
<dbReference type="Pfam" id="PF00106">
    <property type="entry name" value="adh_short"/>
    <property type="match status" value="1"/>
</dbReference>
<dbReference type="Proteomes" id="UP000658656">
    <property type="component" value="Unassembled WGS sequence"/>
</dbReference>
<evidence type="ECO:0000256" key="2">
    <source>
        <dbReference type="ARBA" id="ARBA00023002"/>
    </source>
</evidence>
<dbReference type="PANTHER" id="PTHR43976">
    <property type="entry name" value="SHORT CHAIN DEHYDROGENASE"/>
    <property type="match status" value="1"/>
</dbReference>
<dbReference type="RefSeq" id="WP_183176994.1">
    <property type="nucleotide sequence ID" value="NZ_CP174150.1"/>
</dbReference>
<evidence type="ECO:0008006" key="5">
    <source>
        <dbReference type="Google" id="ProtNLM"/>
    </source>
</evidence>
<evidence type="ECO:0000256" key="1">
    <source>
        <dbReference type="ARBA" id="ARBA00006484"/>
    </source>
</evidence>
<keyword evidence="4" id="KW-1185">Reference proteome</keyword>
<keyword evidence="2" id="KW-0560">Oxidoreductase</keyword>
<protein>
    <recommendedName>
        <fullName evidence="5">SDR family NAD(P)-dependent oxidoreductase</fullName>
    </recommendedName>
</protein>